<dbReference type="InterPro" id="IPR011029">
    <property type="entry name" value="DEATH-like_dom_sf"/>
</dbReference>
<sequence>MATKLDQQSRVIGYWINLGRQFGITGEKLKEIEYGQSNPTLALMEYLYSKQVDNLTVGRFYEKIKEKLKRADVLKKLDPFLVEDSDKPMEDVIQLDSDVYEKHLCLSQQPKTQL</sequence>
<dbReference type="OrthoDB" id="40579at2759"/>
<comment type="caution">
    <text evidence="1">The sequence shown here is derived from an EMBL/GenBank/DDBJ whole genome shotgun (WGS) entry which is preliminary data.</text>
</comment>
<gene>
    <name evidence="1" type="ORF">OS493_005805</name>
</gene>
<dbReference type="Proteomes" id="UP001163046">
    <property type="component" value="Unassembled WGS sequence"/>
</dbReference>
<accession>A0A9W9YFE3</accession>
<dbReference type="AlphaFoldDB" id="A0A9W9YFE3"/>
<reference evidence="1" key="1">
    <citation type="submission" date="2023-01" db="EMBL/GenBank/DDBJ databases">
        <title>Genome assembly of the deep-sea coral Lophelia pertusa.</title>
        <authorList>
            <person name="Herrera S."/>
            <person name="Cordes E."/>
        </authorList>
    </citation>
    <scope>NUCLEOTIDE SEQUENCE</scope>
    <source>
        <strain evidence="1">USNM1676648</strain>
        <tissue evidence="1">Polyp</tissue>
    </source>
</reference>
<evidence type="ECO:0000313" key="2">
    <source>
        <dbReference type="Proteomes" id="UP001163046"/>
    </source>
</evidence>
<proteinExistence type="predicted"/>
<keyword evidence="2" id="KW-1185">Reference proteome</keyword>
<dbReference type="SUPFAM" id="SSF47986">
    <property type="entry name" value="DEATH domain"/>
    <property type="match status" value="1"/>
</dbReference>
<organism evidence="1 2">
    <name type="scientific">Desmophyllum pertusum</name>
    <dbReference type="NCBI Taxonomy" id="174260"/>
    <lineage>
        <taxon>Eukaryota</taxon>
        <taxon>Metazoa</taxon>
        <taxon>Cnidaria</taxon>
        <taxon>Anthozoa</taxon>
        <taxon>Hexacorallia</taxon>
        <taxon>Scleractinia</taxon>
        <taxon>Caryophylliina</taxon>
        <taxon>Caryophylliidae</taxon>
        <taxon>Desmophyllum</taxon>
    </lineage>
</organism>
<dbReference type="Gene3D" id="1.10.533.10">
    <property type="entry name" value="Death Domain, Fas"/>
    <property type="match status" value="1"/>
</dbReference>
<evidence type="ECO:0000313" key="1">
    <source>
        <dbReference type="EMBL" id="KAJ7339410.1"/>
    </source>
</evidence>
<protein>
    <submittedName>
        <fullName evidence="1">Uncharacterized protein</fullName>
    </submittedName>
</protein>
<dbReference type="EMBL" id="MU827779">
    <property type="protein sequence ID" value="KAJ7339410.1"/>
    <property type="molecule type" value="Genomic_DNA"/>
</dbReference>
<name>A0A9W9YFE3_9CNID</name>